<dbReference type="EMBL" id="CDMZ01003315">
    <property type="protein sequence ID" value="CEM45891.1"/>
    <property type="molecule type" value="Genomic_DNA"/>
</dbReference>
<name>A0A0G4HNR0_9ALVE</name>
<proteinExistence type="predicted"/>
<evidence type="ECO:0000256" key="2">
    <source>
        <dbReference type="SAM" id="MobiDB-lite"/>
    </source>
</evidence>
<protein>
    <submittedName>
        <fullName evidence="3">Uncharacterized protein</fullName>
    </submittedName>
</protein>
<evidence type="ECO:0000256" key="1">
    <source>
        <dbReference type="SAM" id="Coils"/>
    </source>
</evidence>
<feature type="coiled-coil region" evidence="1">
    <location>
        <begin position="189"/>
        <end position="223"/>
    </location>
</feature>
<feature type="coiled-coil region" evidence="1">
    <location>
        <begin position="247"/>
        <end position="288"/>
    </location>
</feature>
<reference evidence="3" key="1">
    <citation type="submission" date="2014-11" db="EMBL/GenBank/DDBJ databases">
        <authorList>
            <person name="Otto D Thomas"/>
            <person name="Naeem Raeece"/>
        </authorList>
    </citation>
    <scope>NUCLEOTIDE SEQUENCE</scope>
</reference>
<dbReference type="AlphaFoldDB" id="A0A0G4HNR0"/>
<gene>
    <name evidence="3" type="ORF">Cvel_29631</name>
</gene>
<dbReference type="PhylomeDB" id="A0A0G4HNR0"/>
<dbReference type="VEuPathDB" id="CryptoDB:Cvel_29631"/>
<sequence length="355" mass="40445">MEEEIDPVRKAHRIAKYHYSKNRCIECGQHSIALGERREDRQKDHERIPSFLCSHCLKNDEFLECGKCSKEFVPSRLSHMYYESHDRKVRCFHCITWGPRSSLRVATSLHTGCGVCPECQCGCGLCHTCFLCDWRQRKNAGLVVKLRDKIKAVWKDARCDARKAAETRIYWCKELKGAHRRLRRAYKLGEETSAHLRALDAELREAQKRKDVQKEEEEEEEEGDVVLVMDGALLSLLTHETEENAQTQKAKLEAKQAHEEVRKLEEEASMLEAELDLAEALDEEEENDCAKSVFDPHISTAAAALTSTSTSSMSNSGGFLDLSMRSCDGSTRDGDRSEANSNSRKRKLRDVFVAC</sequence>
<evidence type="ECO:0000313" key="3">
    <source>
        <dbReference type="EMBL" id="CEM45891.1"/>
    </source>
</evidence>
<organism evidence="3">
    <name type="scientific">Chromera velia CCMP2878</name>
    <dbReference type="NCBI Taxonomy" id="1169474"/>
    <lineage>
        <taxon>Eukaryota</taxon>
        <taxon>Sar</taxon>
        <taxon>Alveolata</taxon>
        <taxon>Colpodellida</taxon>
        <taxon>Chromeraceae</taxon>
        <taxon>Chromera</taxon>
    </lineage>
</organism>
<feature type="region of interest" description="Disordered" evidence="2">
    <location>
        <begin position="326"/>
        <end position="349"/>
    </location>
</feature>
<keyword evidence="1" id="KW-0175">Coiled coil</keyword>
<accession>A0A0G4HNR0</accession>